<dbReference type="Pfam" id="PF03193">
    <property type="entry name" value="RsgA_GTPase"/>
    <property type="match status" value="1"/>
</dbReference>
<keyword evidence="3" id="KW-0963">Cytoplasm</keyword>
<keyword evidence="3" id="KW-0378">Hydrolase</keyword>
<comment type="cofactor">
    <cofactor evidence="3">
        <name>Zn(2+)</name>
        <dbReference type="ChEBI" id="CHEBI:29105"/>
    </cofactor>
    <text evidence="3">Binds 1 zinc ion per subunit.</text>
</comment>
<accession>A0A9D5K9Y0</accession>
<dbReference type="Proteomes" id="UP000630660">
    <property type="component" value="Unassembled WGS sequence"/>
</dbReference>
<protein>
    <recommendedName>
        <fullName evidence="3">Small ribosomal subunit biogenesis GTPase RsgA</fullName>
        <ecNumber evidence="3">3.6.1.-</ecNumber>
    </recommendedName>
</protein>
<feature type="domain" description="CP-type G" evidence="5">
    <location>
        <begin position="100"/>
        <end position="258"/>
    </location>
</feature>
<dbReference type="PANTHER" id="PTHR32120">
    <property type="entry name" value="SMALL RIBOSOMAL SUBUNIT BIOGENESIS GTPASE RSGA"/>
    <property type="match status" value="1"/>
</dbReference>
<comment type="subunit">
    <text evidence="3">Monomer. Associates with 30S ribosomal subunit, binds 16S rRNA.</text>
</comment>
<feature type="binding site" evidence="3">
    <location>
        <position position="282"/>
    </location>
    <ligand>
        <name>Zn(2+)</name>
        <dbReference type="ChEBI" id="CHEBI:29105"/>
    </ligand>
</feature>
<dbReference type="NCBIfam" id="TIGR00157">
    <property type="entry name" value="ribosome small subunit-dependent GTPase A"/>
    <property type="match status" value="1"/>
</dbReference>
<keyword evidence="3" id="KW-0690">Ribosome biogenesis</keyword>
<dbReference type="InterPro" id="IPR004881">
    <property type="entry name" value="Ribosome_biogen_GTPase_RsgA"/>
</dbReference>
<reference evidence="6" key="1">
    <citation type="submission" date="2019-11" db="EMBL/GenBank/DDBJ databases">
        <title>Microbial mats filling the niche in hypersaline microbial mats.</title>
        <authorList>
            <person name="Wong H.L."/>
            <person name="Macleod F.I."/>
            <person name="White R.A. III"/>
            <person name="Burns B.P."/>
        </authorList>
    </citation>
    <scope>NUCLEOTIDE SEQUENCE</scope>
    <source>
        <strain evidence="6">Bin_327</strain>
    </source>
</reference>
<evidence type="ECO:0000256" key="2">
    <source>
        <dbReference type="ARBA" id="ARBA00023134"/>
    </source>
</evidence>
<dbReference type="CDD" id="cd01854">
    <property type="entry name" value="YjeQ_EngC"/>
    <property type="match status" value="1"/>
</dbReference>
<dbReference type="PANTHER" id="PTHR32120:SF11">
    <property type="entry name" value="SMALL RIBOSOMAL SUBUNIT BIOGENESIS GTPASE RSGA 1, MITOCHONDRIAL-RELATED"/>
    <property type="match status" value="1"/>
</dbReference>
<dbReference type="SUPFAM" id="SSF52540">
    <property type="entry name" value="P-loop containing nucleoside triphosphate hydrolases"/>
    <property type="match status" value="1"/>
</dbReference>
<comment type="caution">
    <text evidence="6">The sequence shown here is derived from an EMBL/GenBank/DDBJ whole genome shotgun (WGS) entry which is preliminary data.</text>
</comment>
<dbReference type="InterPro" id="IPR030378">
    <property type="entry name" value="G_CP_dom"/>
</dbReference>
<sequence>MFKKTIGRYWVRADGETVVCTISSKLRKKLVYPEADPSSRRPSVDKVVDITMVDPVAVGDEVRFRDAGEDTGMIIEVAERRNKLSRRAVTHGREKWERDNKELEQVIVTNVDQVVAVIAAKRPKPSWRLLDRYLADTELLELPAVICINKMDLVGPDEIKPQVEVYSDVGYELIFTSAVEGQGIDDMRIILKNKTSVLMGKSGVGKTSILNAMEPGLGLAVQEVSDRVNKGRHTTTHLEMFPLQSGGFVIDTPGMREFSPWQTSNVSTAWLFREMRPYIGQCRFGTDCTHSHEPGCRIKAAVAAGDISERRYSSYLRLLRSS</sequence>
<feature type="binding site" evidence="3">
    <location>
        <position position="290"/>
    </location>
    <ligand>
        <name>Zn(2+)</name>
        <dbReference type="ChEBI" id="CHEBI:29105"/>
    </ligand>
</feature>
<dbReference type="GO" id="GO:0005737">
    <property type="term" value="C:cytoplasm"/>
    <property type="evidence" value="ECO:0007669"/>
    <property type="project" value="UniProtKB-SubCell"/>
</dbReference>
<feature type="binding site" evidence="3">
    <location>
        <position position="288"/>
    </location>
    <ligand>
        <name>Zn(2+)</name>
        <dbReference type="ChEBI" id="CHEBI:29105"/>
    </ligand>
</feature>
<evidence type="ECO:0000313" key="6">
    <source>
        <dbReference type="EMBL" id="MBD3365152.1"/>
    </source>
</evidence>
<evidence type="ECO:0000256" key="3">
    <source>
        <dbReference type="HAMAP-Rule" id="MF_01820"/>
    </source>
</evidence>
<evidence type="ECO:0000259" key="4">
    <source>
        <dbReference type="PROSITE" id="PS50936"/>
    </source>
</evidence>
<organism evidence="6 7">
    <name type="scientific">candidate division WOR-3 bacterium</name>
    <dbReference type="NCBI Taxonomy" id="2052148"/>
    <lineage>
        <taxon>Bacteria</taxon>
        <taxon>Bacteria division WOR-3</taxon>
    </lineage>
</organism>
<dbReference type="Gene3D" id="3.40.50.300">
    <property type="entry name" value="P-loop containing nucleotide triphosphate hydrolases"/>
    <property type="match status" value="1"/>
</dbReference>
<dbReference type="Gene3D" id="1.10.40.50">
    <property type="entry name" value="Probable gtpase engc, domain 3"/>
    <property type="match status" value="1"/>
</dbReference>
<keyword evidence="1 3" id="KW-0547">Nucleotide-binding</keyword>
<feature type="binding site" evidence="3">
    <location>
        <position position="296"/>
    </location>
    <ligand>
        <name>Zn(2+)</name>
        <dbReference type="ChEBI" id="CHEBI:29105"/>
    </ligand>
</feature>
<dbReference type="GO" id="GO:0019843">
    <property type="term" value="F:rRNA binding"/>
    <property type="evidence" value="ECO:0007669"/>
    <property type="project" value="UniProtKB-KW"/>
</dbReference>
<keyword evidence="3" id="KW-0699">rRNA-binding</keyword>
<evidence type="ECO:0000313" key="7">
    <source>
        <dbReference type="Proteomes" id="UP000630660"/>
    </source>
</evidence>
<feature type="binding site" evidence="3">
    <location>
        <begin position="149"/>
        <end position="152"/>
    </location>
    <ligand>
        <name>GTP</name>
        <dbReference type="ChEBI" id="CHEBI:37565"/>
    </ligand>
</feature>
<dbReference type="HAMAP" id="MF_01820">
    <property type="entry name" value="GTPase_RsgA"/>
    <property type="match status" value="1"/>
</dbReference>
<keyword evidence="3" id="KW-0862">Zinc</keyword>
<keyword evidence="3" id="KW-0694">RNA-binding</keyword>
<feature type="domain" description="EngC GTPase" evidence="4">
    <location>
        <begin position="109"/>
        <end position="256"/>
    </location>
</feature>
<feature type="binding site" evidence="3">
    <location>
        <begin position="200"/>
        <end position="208"/>
    </location>
    <ligand>
        <name>GTP</name>
        <dbReference type="ChEBI" id="CHEBI:37565"/>
    </ligand>
</feature>
<dbReference type="AlphaFoldDB" id="A0A9D5K9Y0"/>
<evidence type="ECO:0000259" key="5">
    <source>
        <dbReference type="PROSITE" id="PS51721"/>
    </source>
</evidence>
<comment type="function">
    <text evidence="3">One of several proteins that assist in the late maturation steps of the functional core of the 30S ribosomal subunit. Helps release RbfA from mature subunits. May play a role in the assembly of ribosomal proteins into the subunit. Circularly permuted GTPase that catalyzes slow GTP hydrolysis, GTPase activity is stimulated by the 30S ribosomal subunit.</text>
</comment>
<gene>
    <name evidence="3 6" type="primary">rsgA</name>
    <name evidence="6" type="ORF">GF359_08050</name>
</gene>
<dbReference type="InterPro" id="IPR010914">
    <property type="entry name" value="RsgA_GTPase_dom"/>
</dbReference>
<dbReference type="InterPro" id="IPR027417">
    <property type="entry name" value="P-loop_NTPase"/>
</dbReference>
<keyword evidence="2 3" id="KW-0342">GTP-binding</keyword>
<dbReference type="EMBL" id="WJKJ01000267">
    <property type="protein sequence ID" value="MBD3365152.1"/>
    <property type="molecule type" value="Genomic_DNA"/>
</dbReference>
<dbReference type="GO" id="GO:0005525">
    <property type="term" value="F:GTP binding"/>
    <property type="evidence" value="ECO:0007669"/>
    <property type="project" value="UniProtKB-UniRule"/>
</dbReference>
<dbReference type="GO" id="GO:0003924">
    <property type="term" value="F:GTPase activity"/>
    <property type="evidence" value="ECO:0007669"/>
    <property type="project" value="UniProtKB-UniRule"/>
</dbReference>
<comment type="subcellular location">
    <subcellularLocation>
        <location evidence="3">Cytoplasm</location>
    </subcellularLocation>
</comment>
<comment type="similarity">
    <text evidence="3">Belongs to the TRAFAC class YlqF/YawG GTPase family. RsgA subfamily.</text>
</comment>
<evidence type="ECO:0000256" key="1">
    <source>
        <dbReference type="ARBA" id="ARBA00022741"/>
    </source>
</evidence>
<dbReference type="PROSITE" id="PS50936">
    <property type="entry name" value="ENGC_GTPASE"/>
    <property type="match status" value="1"/>
</dbReference>
<proteinExistence type="inferred from homology"/>
<dbReference type="GO" id="GO:0042274">
    <property type="term" value="P:ribosomal small subunit biogenesis"/>
    <property type="evidence" value="ECO:0007669"/>
    <property type="project" value="UniProtKB-UniRule"/>
</dbReference>
<dbReference type="EC" id="3.6.1.-" evidence="3"/>
<name>A0A9D5K9Y0_UNCW3</name>
<dbReference type="PROSITE" id="PS51721">
    <property type="entry name" value="G_CP"/>
    <property type="match status" value="1"/>
</dbReference>
<keyword evidence="3" id="KW-0479">Metal-binding</keyword>
<dbReference type="GO" id="GO:0046872">
    <property type="term" value="F:metal ion binding"/>
    <property type="evidence" value="ECO:0007669"/>
    <property type="project" value="UniProtKB-KW"/>
</dbReference>